<dbReference type="Gene3D" id="3.40.1490.10">
    <property type="entry name" value="Bit1"/>
    <property type="match status" value="1"/>
</dbReference>
<dbReference type="Proteomes" id="UP000326852">
    <property type="component" value="Unassembled WGS sequence"/>
</dbReference>
<reference evidence="4 5" key="1">
    <citation type="submission" date="2019-08" db="EMBL/GenBank/DDBJ databases">
        <title>Arthrobacter sp. nov., isolated from plateau pika and Tibetan wild ass.</title>
        <authorList>
            <person name="Ge Y."/>
        </authorList>
    </citation>
    <scope>NUCLEOTIDE SEQUENCE [LARGE SCALE GENOMIC DNA]</scope>
    <source>
        <strain evidence="4 5">785</strain>
    </source>
</reference>
<name>A0A5N6MEI4_9MICC</name>
<dbReference type="GO" id="GO:0004045">
    <property type="term" value="F:peptidyl-tRNA hydrolase activity"/>
    <property type="evidence" value="ECO:0007669"/>
    <property type="project" value="UniProtKB-EC"/>
</dbReference>
<dbReference type="EC" id="3.1.1.29" evidence="1"/>
<evidence type="ECO:0000256" key="1">
    <source>
        <dbReference type="ARBA" id="ARBA00013260"/>
    </source>
</evidence>
<keyword evidence="5" id="KW-1185">Reference proteome</keyword>
<evidence type="ECO:0000256" key="3">
    <source>
        <dbReference type="ARBA" id="ARBA00048707"/>
    </source>
</evidence>
<comment type="caution">
    <text evidence="4">The sequence shown here is derived from an EMBL/GenBank/DDBJ whole genome shotgun (WGS) entry which is preliminary data.</text>
</comment>
<sequence>MQPFDKVQPIVLLVDKTHPAAHRDAVAAAAVASVRAYTATEDSEAWENWLYGRFTKTVRRANPTTFERLAAEAPSGPVTVGRAQALAFEPVTYEEMPKNLAKLQVSGTQLPDEDPAPRPADSPEIVLNADLEMSTGKASAQAAHALLSWYLQLDPAARQAWQDAGEPAGVRFTAGEQFTELAARPGAGPLIVDAGMTEIAPDTATAFVAAASFSPAAGSRA</sequence>
<accession>A0A5N6MEI4</accession>
<dbReference type="Pfam" id="PF01981">
    <property type="entry name" value="PTH2"/>
    <property type="match status" value="1"/>
</dbReference>
<evidence type="ECO:0000256" key="2">
    <source>
        <dbReference type="ARBA" id="ARBA00022801"/>
    </source>
</evidence>
<dbReference type="RefSeq" id="WP_152272572.1">
    <property type="nucleotide sequence ID" value="NZ_VTFX01000005.1"/>
</dbReference>
<proteinExistence type="predicted"/>
<gene>
    <name evidence="4" type="ORF">GD627_11180</name>
</gene>
<organism evidence="4 5">
    <name type="scientific">Arthrobacter yangruifuii</name>
    <dbReference type="NCBI Taxonomy" id="2606616"/>
    <lineage>
        <taxon>Bacteria</taxon>
        <taxon>Bacillati</taxon>
        <taxon>Actinomycetota</taxon>
        <taxon>Actinomycetes</taxon>
        <taxon>Micrococcales</taxon>
        <taxon>Micrococcaceae</taxon>
        <taxon>Arthrobacter</taxon>
    </lineage>
</organism>
<dbReference type="InterPro" id="IPR002833">
    <property type="entry name" value="PTH2"/>
</dbReference>
<dbReference type="AlphaFoldDB" id="A0A5N6MEI4"/>
<evidence type="ECO:0000313" key="5">
    <source>
        <dbReference type="Proteomes" id="UP000326852"/>
    </source>
</evidence>
<dbReference type="SUPFAM" id="SSF102462">
    <property type="entry name" value="Peptidyl-tRNA hydrolase II"/>
    <property type="match status" value="1"/>
</dbReference>
<protein>
    <recommendedName>
        <fullName evidence="1">peptidyl-tRNA hydrolase</fullName>
        <ecNumber evidence="1">3.1.1.29</ecNumber>
    </recommendedName>
</protein>
<keyword evidence="2" id="KW-0378">Hydrolase</keyword>
<dbReference type="InterPro" id="IPR023476">
    <property type="entry name" value="Pep_tRNA_hydro_II_dom_sf"/>
</dbReference>
<dbReference type="EMBL" id="VTFX01000005">
    <property type="protein sequence ID" value="KAD3514882.1"/>
    <property type="molecule type" value="Genomic_DNA"/>
</dbReference>
<evidence type="ECO:0000313" key="4">
    <source>
        <dbReference type="EMBL" id="KAD3514882.1"/>
    </source>
</evidence>
<comment type="catalytic activity">
    <reaction evidence="3">
        <text>an N-acyl-L-alpha-aminoacyl-tRNA + H2O = an N-acyl-L-amino acid + a tRNA + H(+)</text>
        <dbReference type="Rhea" id="RHEA:54448"/>
        <dbReference type="Rhea" id="RHEA-COMP:10123"/>
        <dbReference type="Rhea" id="RHEA-COMP:13883"/>
        <dbReference type="ChEBI" id="CHEBI:15377"/>
        <dbReference type="ChEBI" id="CHEBI:15378"/>
        <dbReference type="ChEBI" id="CHEBI:59874"/>
        <dbReference type="ChEBI" id="CHEBI:78442"/>
        <dbReference type="ChEBI" id="CHEBI:138191"/>
        <dbReference type="EC" id="3.1.1.29"/>
    </reaction>
</comment>